<evidence type="ECO:0008006" key="3">
    <source>
        <dbReference type="Google" id="ProtNLM"/>
    </source>
</evidence>
<proteinExistence type="predicted"/>
<reference evidence="1" key="1">
    <citation type="submission" date="2023-07" db="EMBL/GenBank/DDBJ databases">
        <title>Comparative genomics of wheat-associated soil bacteria to identify genetic determinants of phenazine resistance.</title>
        <authorList>
            <person name="Mouncey N."/>
        </authorList>
    </citation>
    <scope>NUCLEOTIDE SEQUENCE</scope>
    <source>
        <strain evidence="1">V4I22</strain>
    </source>
</reference>
<dbReference type="Proteomes" id="UP001234216">
    <property type="component" value="Unassembled WGS sequence"/>
</dbReference>
<organism evidence="1 2">
    <name type="scientific">Streptomyces canus</name>
    <dbReference type="NCBI Taxonomy" id="58343"/>
    <lineage>
        <taxon>Bacteria</taxon>
        <taxon>Bacillati</taxon>
        <taxon>Actinomycetota</taxon>
        <taxon>Actinomycetes</taxon>
        <taxon>Kitasatosporales</taxon>
        <taxon>Streptomycetaceae</taxon>
        <taxon>Streptomyces</taxon>
        <taxon>Streptomyces aurantiacus group</taxon>
    </lineage>
</organism>
<dbReference type="EMBL" id="JAUSZV010000005">
    <property type="protein sequence ID" value="MDQ0910849.1"/>
    <property type="molecule type" value="Genomic_DNA"/>
</dbReference>
<comment type="caution">
    <text evidence="1">The sequence shown here is derived from an EMBL/GenBank/DDBJ whole genome shotgun (WGS) entry which is preliminary data.</text>
</comment>
<evidence type="ECO:0000313" key="1">
    <source>
        <dbReference type="EMBL" id="MDQ0910849.1"/>
    </source>
</evidence>
<gene>
    <name evidence="1" type="ORF">QFZ22_006834</name>
</gene>
<dbReference type="AlphaFoldDB" id="A0AAW8FLH4"/>
<evidence type="ECO:0000313" key="2">
    <source>
        <dbReference type="Proteomes" id="UP001234216"/>
    </source>
</evidence>
<sequence>MTTTGEFTPNRGDLRNSIVTAVVTELAPEELRMVESLRGLDDETARKRLTRRPRRDEPLGFGVEVAAALLTPVLWIAVDEAVRRVVSSVEQEARTRMVRLRLWPFGRRQEPVPVSVPVLTREQLETVQQAVLAAAQQARLSNERGERIADAVVRRLALAQPAGGQQELPTGDDA</sequence>
<protein>
    <recommendedName>
        <fullName evidence="3">DUF222 domain-containing protein</fullName>
    </recommendedName>
</protein>
<dbReference type="RefSeq" id="WP_306981828.1">
    <property type="nucleotide sequence ID" value="NZ_JAUSYQ010000002.1"/>
</dbReference>
<name>A0AAW8FLH4_9ACTN</name>
<accession>A0AAW8FLH4</accession>